<dbReference type="AlphaFoldDB" id="D9QQL9"/>
<dbReference type="RefSeq" id="WP_013278256.1">
    <property type="nucleotide sequence ID" value="NC_014378.1"/>
</dbReference>
<proteinExistence type="predicted"/>
<evidence type="ECO:0000256" key="1">
    <source>
        <dbReference type="SAM" id="Phobius"/>
    </source>
</evidence>
<evidence type="ECO:0000313" key="3">
    <source>
        <dbReference type="Proteomes" id="UP000001661"/>
    </source>
</evidence>
<dbReference type="Proteomes" id="UP000001661">
    <property type="component" value="Chromosome"/>
</dbReference>
<keyword evidence="1" id="KW-0472">Membrane</keyword>
<accession>D9QQL9</accession>
<sequence>MDSKIQVIQENSDLDETEAELALDLAEGDIEEALQMVDYVDKPFFALHIKFETEGSNKVYGLVNLIGNGKEGEILRLNVITTYKRELWSIGVDINNKVFDRTIEEVKEGSGTTYDKDIRNSFTDELNSAQLFELFTNVKEDCLPGIKGMIRDLLNPIFNKKIELEIGTGLLTKTQLARKTTVEFDDNKEDEEEETENMQLSIYLKSVPVISAIKGCKVKELEIGDEILVRIIDEREVGRYLAELISTEEKGVAVGKITDIHFNEQSDRYTLMLEFGPKIYGKLLVKGEIKIALRDKQEETNIGFELGFPIGLILLFLLLVIIIILLLLYI</sequence>
<name>D9QQL9_ACEAZ</name>
<feature type="transmembrane region" description="Helical" evidence="1">
    <location>
        <begin position="306"/>
        <end position="329"/>
    </location>
</feature>
<reference evidence="2 3" key="1">
    <citation type="journal article" date="2010" name="Stand. Genomic Sci.">
        <title>Complete genome sequence of Acetohalobium arabaticum type strain (Z-7288).</title>
        <authorList>
            <person name="Sikorski J."/>
            <person name="Lapidus A."/>
            <person name="Chertkov O."/>
            <person name="Lucas S."/>
            <person name="Copeland A."/>
            <person name="Glavina Del Rio T."/>
            <person name="Nolan M."/>
            <person name="Tice H."/>
            <person name="Cheng J.F."/>
            <person name="Han C."/>
            <person name="Brambilla E."/>
            <person name="Pitluck S."/>
            <person name="Liolios K."/>
            <person name="Ivanova N."/>
            <person name="Mavromatis K."/>
            <person name="Mikhailova N."/>
            <person name="Pati A."/>
            <person name="Bruce D."/>
            <person name="Detter C."/>
            <person name="Tapia R."/>
            <person name="Goodwin L."/>
            <person name="Chen A."/>
            <person name="Palaniappan K."/>
            <person name="Land M."/>
            <person name="Hauser L."/>
            <person name="Chang Y.J."/>
            <person name="Jeffries C.D."/>
            <person name="Rohde M."/>
            <person name="Goker M."/>
            <person name="Spring S."/>
            <person name="Woyke T."/>
            <person name="Bristow J."/>
            <person name="Eisen J.A."/>
            <person name="Markowitz V."/>
            <person name="Hugenholtz P."/>
            <person name="Kyrpides N.C."/>
            <person name="Klenk H.P."/>
        </authorList>
    </citation>
    <scope>NUCLEOTIDE SEQUENCE [LARGE SCALE GENOMIC DNA]</scope>
    <source>
        <strain evidence="3">ATCC 49924 / DSM 5501 / Z-7288</strain>
    </source>
</reference>
<dbReference type="HOGENOM" id="CLU_823271_0_0_9"/>
<keyword evidence="1" id="KW-0812">Transmembrane</keyword>
<gene>
    <name evidence="2" type="ordered locus">Acear_1297</name>
</gene>
<organism evidence="2 3">
    <name type="scientific">Acetohalobium arabaticum (strain ATCC 49924 / DSM 5501 / Z-7288)</name>
    <dbReference type="NCBI Taxonomy" id="574087"/>
    <lineage>
        <taxon>Bacteria</taxon>
        <taxon>Bacillati</taxon>
        <taxon>Bacillota</taxon>
        <taxon>Clostridia</taxon>
        <taxon>Halanaerobiales</taxon>
        <taxon>Halobacteroidaceae</taxon>
        <taxon>Acetohalobium</taxon>
    </lineage>
</organism>
<protein>
    <submittedName>
        <fullName evidence="2">Uncharacterized protein</fullName>
    </submittedName>
</protein>
<dbReference type="OrthoDB" id="2112775at2"/>
<keyword evidence="3" id="KW-1185">Reference proteome</keyword>
<keyword evidence="1" id="KW-1133">Transmembrane helix</keyword>
<dbReference type="KEGG" id="aar:Acear_1297"/>
<evidence type="ECO:0000313" key="2">
    <source>
        <dbReference type="EMBL" id="ADL12810.1"/>
    </source>
</evidence>
<dbReference type="EMBL" id="CP002105">
    <property type="protein sequence ID" value="ADL12810.1"/>
    <property type="molecule type" value="Genomic_DNA"/>
</dbReference>